<gene>
    <name evidence="1" type="ORF">G2W53_015611</name>
</gene>
<name>A0A834WWM4_9FABA</name>
<dbReference type="PANTHER" id="PTHR46371">
    <property type="entry name" value="OS04G0464100 PROTEIN"/>
    <property type="match status" value="1"/>
</dbReference>
<reference evidence="1" key="1">
    <citation type="submission" date="2020-09" db="EMBL/GenBank/DDBJ databases">
        <title>Genome-Enabled Discovery of Anthraquinone Biosynthesis in Senna tora.</title>
        <authorList>
            <person name="Kang S.-H."/>
            <person name="Pandey R.P."/>
            <person name="Lee C.-M."/>
            <person name="Sim J.-S."/>
            <person name="Jeong J.-T."/>
            <person name="Choi B.-S."/>
            <person name="Jung M."/>
            <person name="Ginzburg D."/>
            <person name="Zhao K."/>
            <person name="Won S.Y."/>
            <person name="Oh T.-J."/>
            <person name="Yu Y."/>
            <person name="Kim N.-H."/>
            <person name="Lee O.R."/>
            <person name="Lee T.-H."/>
            <person name="Bashyal P."/>
            <person name="Kim T.-S."/>
            <person name="Lee W.-H."/>
            <person name="Kawkins C."/>
            <person name="Kim C.-K."/>
            <person name="Kim J.S."/>
            <person name="Ahn B.O."/>
            <person name="Rhee S.Y."/>
            <person name="Sohng J.K."/>
        </authorList>
    </citation>
    <scope>NUCLEOTIDE SEQUENCE</scope>
    <source>
        <tissue evidence="1">Leaf</tissue>
    </source>
</reference>
<dbReference type="Proteomes" id="UP000634136">
    <property type="component" value="Unassembled WGS sequence"/>
</dbReference>
<dbReference type="AlphaFoldDB" id="A0A834WWM4"/>
<dbReference type="Gene3D" id="3.30.70.100">
    <property type="match status" value="1"/>
</dbReference>
<dbReference type="OrthoDB" id="1429490at2759"/>
<evidence type="ECO:0000313" key="2">
    <source>
        <dbReference type="Proteomes" id="UP000634136"/>
    </source>
</evidence>
<accession>A0A834WWM4</accession>
<evidence type="ECO:0000313" key="1">
    <source>
        <dbReference type="EMBL" id="KAF7833278.1"/>
    </source>
</evidence>
<comment type="caution">
    <text evidence="1">The sequence shown here is derived from an EMBL/GenBank/DDBJ whole genome shotgun (WGS) entry which is preliminary data.</text>
</comment>
<dbReference type="InterPro" id="IPR044296">
    <property type="entry name" value="HIPP46"/>
</dbReference>
<proteinExistence type="predicted"/>
<keyword evidence="2" id="KW-1185">Reference proteome</keyword>
<sequence>MNIHGIACHYSLSNNTTFLITPNQSNHLKQKVVIEVGSMNTQKLRSKALKIAVSCAGVEAAGLKGEGKKQIEVTGEGIDAVALTNVLRKRVGFAEIVSVGPEKEKKEEKEGICYYGQSVPHYYPFCEYSIRDINATRGLMLAEYLSRGFGCAENVVTCQLLGSPARLGSRGVLRFNGIF</sequence>
<organism evidence="1 2">
    <name type="scientific">Senna tora</name>
    <dbReference type="NCBI Taxonomy" id="362788"/>
    <lineage>
        <taxon>Eukaryota</taxon>
        <taxon>Viridiplantae</taxon>
        <taxon>Streptophyta</taxon>
        <taxon>Embryophyta</taxon>
        <taxon>Tracheophyta</taxon>
        <taxon>Spermatophyta</taxon>
        <taxon>Magnoliopsida</taxon>
        <taxon>eudicotyledons</taxon>
        <taxon>Gunneridae</taxon>
        <taxon>Pentapetalae</taxon>
        <taxon>rosids</taxon>
        <taxon>fabids</taxon>
        <taxon>Fabales</taxon>
        <taxon>Fabaceae</taxon>
        <taxon>Caesalpinioideae</taxon>
        <taxon>Cassia clade</taxon>
        <taxon>Senna</taxon>
    </lineage>
</organism>
<dbReference type="EMBL" id="JAAIUW010000005">
    <property type="protein sequence ID" value="KAF7833278.1"/>
    <property type="molecule type" value="Genomic_DNA"/>
</dbReference>
<protein>
    <submittedName>
        <fullName evidence="1">Heavy metal-associated isoprenylated plant protein 16</fullName>
    </submittedName>
</protein>